<organism evidence="1 2">
    <name type="scientific">Colletotrichum tanaceti</name>
    <dbReference type="NCBI Taxonomy" id="1306861"/>
    <lineage>
        <taxon>Eukaryota</taxon>
        <taxon>Fungi</taxon>
        <taxon>Dikarya</taxon>
        <taxon>Ascomycota</taxon>
        <taxon>Pezizomycotina</taxon>
        <taxon>Sordariomycetes</taxon>
        <taxon>Hypocreomycetidae</taxon>
        <taxon>Glomerellales</taxon>
        <taxon>Glomerellaceae</taxon>
        <taxon>Colletotrichum</taxon>
        <taxon>Colletotrichum destructivum species complex</taxon>
    </lineage>
</organism>
<name>A0A4U6WZH2_9PEZI</name>
<dbReference type="Proteomes" id="UP000310108">
    <property type="component" value="Unassembled WGS sequence"/>
</dbReference>
<dbReference type="AlphaFoldDB" id="A0A4U6WZH2"/>
<keyword evidence="2" id="KW-1185">Reference proteome</keyword>
<accession>A0A4U6WZH2</accession>
<protein>
    <submittedName>
        <fullName evidence="1">Uncharacterized protein</fullName>
    </submittedName>
</protein>
<gene>
    <name evidence="1" type="ORF">CTA1_2591</name>
</gene>
<proteinExistence type="predicted"/>
<sequence>MHAATGRPGQRKASKEKVLLRGVSLHVRYRPSAGRDSDVIVYYPQITNINSY</sequence>
<evidence type="ECO:0000313" key="2">
    <source>
        <dbReference type="Proteomes" id="UP000310108"/>
    </source>
</evidence>
<comment type="caution">
    <text evidence="1">The sequence shown here is derived from an EMBL/GenBank/DDBJ whole genome shotgun (WGS) entry which is preliminary data.</text>
</comment>
<dbReference type="EMBL" id="PJEX01001717">
    <property type="protein sequence ID" value="TKW48154.1"/>
    <property type="molecule type" value="Genomic_DNA"/>
</dbReference>
<reference evidence="1 2" key="1">
    <citation type="journal article" date="2019" name="PLoS ONE">
        <title>Comparative genome analysis indicates high evolutionary potential of pathogenicity genes in Colletotrichum tanaceti.</title>
        <authorList>
            <person name="Lelwala R.V."/>
            <person name="Korhonen P.K."/>
            <person name="Young N.D."/>
            <person name="Scott J.B."/>
            <person name="Ades P.A."/>
            <person name="Gasser R.B."/>
            <person name="Taylor P.W.J."/>
        </authorList>
    </citation>
    <scope>NUCLEOTIDE SEQUENCE [LARGE SCALE GENOMIC DNA]</scope>
    <source>
        <strain evidence="1">BRIP57314</strain>
    </source>
</reference>
<evidence type="ECO:0000313" key="1">
    <source>
        <dbReference type="EMBL" id="TKW48154.1"/>
    </source>
</evidence>